<sequence>MTASRTTRIVAAASLAALALAACGNDGEPTPSTSTNPPPVVTEPTTDASPTDEPSASPEPSSDAPTDTPAPEEPTDAPAFGPAGTAQSAEPSGDLLLPVGLRVGDHEGFDRVVVELAGEGVPGWQVEYVEEAIEDGRGERVDVDGEAILAVSVSGTRYPDEGEEHYVPGEPLEGPDVIDEVHYLGTFEGLTQLFIGVDDGPADYRVFTLADPARLVIDIADPED</sequence>
<evidence type="ECO:0000256" key="1">
    <source>
        <dbReference type="SAM" id="MobiDB-lite"/>
    </source>
</evidence>
<dbReference type="InterPro" id="IPR056303">
    <property type="entry name" value="AMIN-like"/>
</dbReference>
<feature type="compositionally biased region" description="Low complexity" evidence="1">
    <location>
        <begin position="23"/>
        <end position="35"/>
    </location>
</feature>
<feature type="signal peptide" evidence="2">
    <location>
        <begin position="1"/>
        <end position="21"/>
    </location>
</feature>
<feature type="compositionally biased region" description="Low complexity" evidence="1">
    <location>
        <begin position="42"/>
        <end position="69"/>
    </location>
</feature>
<dbReference type="EMBL" id="JACSPO010000006">
    <property type="protein sequence ID" value="MBD8062979.1"/>
    <property type="molecule type" value="Genomic_DNA"/>
</dbReference>
<feature type="domain" description="AMIN-like" evidence="3">
    <location>
        <begin position="99"/>
        <end position="220"/>
    </location>
</feature>
<gene>
    <name evidence="4" type="ORF">H9624_11680</name>
</gene>
<feature type="region of interest" description="Disordered" evidence="1">
    <location>
        <begin position="23"/>
        <end position="99"/>
    </location>
</feature>
<protein>
    <submittedName>
        <fullName evidence="4">AMIN domain-containing protein</fullName>
    </submittedName>
</protein>
<dbReference type="RefSeq" id="WP_251840075.1">
    <property type="nucleotide sequence ID" value="NZ_JACSPO010000006.1"/>
</dbReference>
<comment type="caution">
    <text evidence="4">The sequence shown here is derived from an EMBL/GenBank/DDBJ whole genome shotgun (WGS) entry which is preliminary data.</text>
</comment>
<dbReference type="PROSITE" id="PS51257">
    <property type="entry name" value="PROKAR_LIPOPROTEIN"/>
    <property type="match status" value="1"/>
</dbReference>
<evidence type="ECO:0000313" key="4">
    <source>
        <dbReference type="EMBL" id="MBD8062979.1"/>
    </source>
</evidence>
<evidence type="ECO:0000313" key="5">
    <source>
        <dbReference type="Proteomes" id="UP000661894"/>
    </source>
</evidence>
<evidence type="ECO:0000259" key="3">
    <source>
        <dbReference type="Pfam" id="PF24837"/>
    </source>
</evidence>
<organism evidence="4 5">
    <name type="scientific">Oceanitalea stevensii</name>
    <dbReference type="NCBI Taxonomy" id="2763072"/>
    <lineage>
        <taxon>Bacteria</taxon>
        <taxon>Bacillati</taxon>
        <taxon>Actinomycetota</taxon>
        <taxon>Actinomycetes</taxon>
        <taxon>Micrococcales</taxon>
        <taxon>Bogoriellaceae</taxon>
        <taxon>Georgenia</taxon>
    </lineage>
</organism>
<name>A0ABR8Z412_9MICO</name>
<reference evidence="4 5" key="1">
    <citation type="submission" date="2020-08" db="EMBL/GenBank/DDBJ databases">
        <title>A Genomic Blueprint of the Chicken Gut Microbiome.</title>
        <authorList>
            <person name="Gilroy R."/>
            <person name="Ravi A."/>
            <person name="Getino M."/>
            <person name="Pursley I."/>
            <person name="Horton D.L."/>
            <person name="Alikhan N.-F."/>
            <person name="Baker D."/>
            <person name="Gharbi K."/>
            <person name="Hall N."/>
            <person name="Watson M."/>
            <person name="Adriaenssens E.M."/>
            <person name="Foster-Nyarko E."/>
            <person name="Jarju S."/>
            <person name="Secka A."/>
            <person name="Antonio M."/>
            <person name="Oren A."/>
            <person name="Chaudhuri R."/>
            <person name="La Ragione R.M."/>
            <person name="Hildebrand F."/>
            <person name="Pallen M.J."/>
        </authorList>
    </citation>
    <scope>NUCLEOTIDE SEQUENCE [LARGE SCALE GENOMIC DNA]</scope>
    <source>
        <strain evidence="4 5">Sa1BUA1</strain>
    </source>
</reference>
<keyword evidence="5" id="KW-1185">Reference proteome</keyword>
<dbReference type="Proteomes" id="UP000661894">
    <property type="component" value="Unassembled WGS sequence"/>
</dbReference>
<evidence type="ECO:0000256" key="2">
    <source>
        <dbReference type="SAM" id="SignalP"/>
    </source>
</evidence>
<accession>A0ABR8Z412</accession>
<keyword evidence="2" id="KW-0732">Signal</keyword>
<dbReference type="Pfam" id="PF24837">
    <property type="entry name" value="AMIN-like"/>
    <property type="match status" value="1"/>
</dbReference>
<proteinExistence type="predicted"/>
<feature type="chain" id="PRO_5045990360" evidence="2">
    <location>
        <begin position="22"/>
        <end position="224"/>
    </location>
</feature>